<dbReference type="Gene3D" id="3.40.50.720">
    <property type="entry name" value="NAD(P)-binding Rossmann-like Domain"/>
    <property type="match status" value="1"/>
</dbReference>
<dbReference type="GO" id="GO:0055129">
    <property type="term" value="P:L-proline biosynthetic process"/>
    <property type="evidence" value="ECO:0007669"/>
    <property type="project" value="UniProtKB-UniRule"/>
</dbReference>
<name>S7VEA5_9BACT</name>
<dbReference type="PATRIC" id="fig|641524.5.peg.2625"/>
<dbReference type="PANTHER" id="PTHR11645">
    <property type="entry name" value="PYRROLINE-5-CARBOXYLATE REDUCTASE"/>
    <property type="match status" value="1"/>
</dbReference>
<dbReference type="EMBL" id="ATNM01000105">
    <property type="protein sequence ID" value="EPR68356.1"/>
    <property type="molecule type" value="Genomic_DNA"/>
</dbReference>
<evidence type="ECO:0000313" key="11">
    <source>
        <dbReference type="Proteomes" id="UP000014974"/>
    </source>
</evidence>
<reference evidence="10 11" key="1">
    <citation type="journal article" date="2013" name="Genome Announc.">
        <title>Draft Genome Sequence of Cyclobacterium qasimii Strain M12-11BT, Isolated from Arctic Marine Sediment.</title>
        <authorList>
            <person name="Shivaji S."/>
            <person name="Ara S."/>
            <person name="Singh A."/>
            <person name="Kumar Pinnaka A."/>
        </authorList>
    </citation>
    <scope>NUCLEOTIDE SEQUENCE [LARGE SCALE GENOMIC DNA]</scope>
    <source>
        <strain evidence="10 11">M12-11B</strain>
    </source>
</reference>
<keyword evidence="6" id="KW-1133">Transmembrane helix</keyword>
<dbReference type="Pfam" id="PF12146">
    <property type="entry name" value="Hydrolase_4"/>
    <property type="match status" value="1"/>
</dbReference>
<dbReference type="UniPathway" id="UPA00098">
    <property type="reaction ID" value="UER00361"/>
</dbReference>
<dbReference type="Pfam" id="PF14748">
    <property type="entry name" value="P5CR_dimer"/>
    <property type="match status" value="1"/>
</dbReference>
<dbReference type="eggNOG" id="COG0345">
    <property type="taxonomic scope" value="Bacteria"/>
</dbReference>
<keyword evidence="4" id="KW-0963">Cytoplasm</keyword>
<comment type="similarity">
    <text evidence="1 4">Belongs to the pyrroline-5-carboxylate reductase family.</text>
</comment>
<evidence type="ECO:0000256" key="4">
    <source>
        <dbReference type="HAMAP-Rule" id="MF_01925"/>
    </source>
</evidence>
<gene>
    <name evidence="4" type="primary">proC</name>
    <name evidence="10" type="ORF">ADICYQ_2648</name>
</gene>
<dbReference type="InterPro" id="IPR029036">
    <property type="entry name" value="P5CR_dimer"/>
</dbReference>
<dbReference type="InterPro" id="IPR036291">
    <property type="entry name" value="NAD(P)-bd_dom_sf"/>
</dbReference>
<comment type="function">
    <text evidence="4">Catalyzes the reduction of 1-pyrroline-5-carboxylate (PCA) to L-proline.</text>
</comment>
<keyword evidence="4" id="KW-0028">Amino-acid biosynthesis</keyword>
<dbReference type="FunFam" id="1.10.3730.10:FF:000001">
    <property type="entry name" value="Pyrroline-5-carboxylate reductase"/>
    <property type="match status" value="1"/>
</dbReference>
<evidence type="ECO:0000256" key="3">
    <source>
        <dbReference type="ARBA" id="ARBA00023002"/>
    </source>
</evidence>
<sequence>MDNNTKIAIIGCGNLGLSIANGLLSTDGFDGKRLIVTKRHPESLFYLESQGVTVLADNKEAVKDADFVILGLKPYNIQPVLQEIKPLLKKDKQVIASLAAGVTLQTIKEELEPGTTVFRVMPNIAADIKESITCICGDGFDQKTEDAVIAIFNSVGISITIEEHLMEAATVLGACGTAFVLRFMRAMTQGGIQIGFDAKTANKIVTQTVKGAAELIIQKGIHPEAAIDKVTTPKGSTIKGLNEMEHHGFSSAMVRGVVASYEDIKNKIMKRILPWLMGSAIFIVIFYMLGPKESIQDLSGTYPEVPSNLTELEAYIKQGEDSVQGLKPNNEARIVWADPEKKEKTPYSILYVHGFGASQMEGDPVHQQLAKHFGANLYLARLPEHGIERANAFEHLDAKSLVEGARRAYMISRQLGDSVIVVGTSMGGALSLILAEERPEIHSLVLYSPCIAIYEDRLDPLFQPWMKQLMKMTMTNKDGVQVVERDAEEGKYWARKLHINAYTSLAVLLKSKMNKETFEKVKQPLFLAYYYKNEEEQDKVVSVPAMLDMYASVSTPEDKKRKVAFPEAGDHVIASSLKTESWDEVLQESIKFLEEVVQLSPVDSVDVLEK</sequence>
<dbReference type="HAMAP" id="MF_01925">
    <property type="entry name" value="P5C_reductase"/>
    <property type="match status" value="1"/>
</dbReference>
<evidence type="ECO:0000256" key="6">
    <source>
        <dbReference type="SAM" id="Phobius"/>
    </source>
</evidence>
<feature type="domain" description="Serine aminopeptidase S33" evidence="8">
    <location>
        <begin position="350"/>
        <end position="492"/>
    </location>
</feature>
<feature type="transmembrane region" description="Helical" evidence="6">
    <location>
        <begin position="272"/>
        <end position="290"/>
    </location>
</feature>
<dbReference type="Pfam" id="PF03807">
    <property type="entry name" value="F420_oxidored"/>
    <property type="match status" value="1"/>
</dbReference>
<dbReference type="InterPro" id="IPR022742">
    <property type="entry name" value="Hydrolase_4"/>
</dbReference>
<dbReference type="SUPFAM" id="SSF51735">
    <property type="entry name" value="NAD(P)-binding Rossmann-fold domains"/>
    <property type="match status" value="1"/>
</dbReference>
<keyword evidence="3 4" id="KW-0560">Oxidoreductase</keyword>
<dbReference type="InterPro" id="IPR029058">
    <property type="entry name" value="AB_hydrolase_fold"/>
</dbReference>
<dbReference type="NCBIfam" id="TIGR00112">
    <property type="entry name" value="proC"/>
    <property type="match status" value="1"/>
</dbReference>
<dbReference type="Gene3D" id="1.10.3730.10">
    <property type="entry name" value="ProC C-terminal domain-like"/>
    <property type="match status" value="1"/>
</dbReference>
<keyword evidence="2 4" id="KW-0521">NADP</keyword>
<dbReference type="InterPro" id="IPR008927">
    <property type="entry name" value="6-PGluconate_DH-like_C_sf"/>
</dbReference>
<dbReference type="SUPFAM" id="SSF48179">
    <property type="entry name" value="6-phosphogluconate dehydrogenase C-terminal domain-like"/>
    <property type="match status" value="1"/>
</dbReference>
<evidence type="ECO:0000256" key="5">
    <source>
        <dbReference type="NCBIfam" id="TIGR00112"/>
    </source>
</evidence>
<dbReference type="STRING" id="641524.ADICYQ_2648"/>
<comment type="subcellular location">
    <subcellularLocation>
        <location evidence="4">Cytoplasm</location>
    </subcellularLocation>
</comment>
<accession>S7VEA5</accession>
<keyword evidence="6" id="KW-0472">Membrane</keyword>
<feature type="domain" description="Pyrroline-5-carboxylate reductase catalytic N-terminal" evidence="7">
    <location>
        <begin position="6"/>
        <end position="96"/>
    </location>
</feature>
<evidence type="ECO:0000259" key="9">
    <source>
        <dbReference type="Pfam" id="PF14748"/>
    </source>
</evidence>
<comment type="caution">
    <text evidence="10">The sequence shown here is derived from an EMBL/GenBank/DDBJ whole genome shotgun (WGS) entry which is preliminary data.</text>
</comment>
<keyword evidence="6" id="KW-0812">Transmembrane</keyword>
<dbReference type="InterPro" id="IPR028939">
    <property type="entry name" value="P5C_Rdtase_cat_N"/>
</dbReference>
<dbReference type="eggNOG" id="COG1647">
    <property type="taxonomic scope" value="Bacteria"/>
</dbReference>
<proteinExistence type="inferred from homology"/>
<dbReference type="AlphaFoldDB" id="S7VEA5"/>
<dbReference type="Gene3D" id="3.40.50.1820">
    <property type="entry name" value="alpha/beta hydrolase"/>
    <property type="match status" value="1"/>
</dbReference>
<dbReference type="PANTHER" id="PTHR11645:SF0">
    <property type="entry name" value="PYRROLINE-5-CARBOXYLATE REDUCTASE 3"/>
    <property type="match status" value="1"/>
</dbReference>
<organism evidence="10 11">
    <name type="scientific">Cyclobacterium qasimii M12-11B</name>
    <dbReference type="NCBI Taxonomy" id="641524"/>
    <lineage>
        <taxon>Bacteria</taxon>
        <taxon>Pseudomonadati</taxon>
        <taxon>Bacteroidota</taxon>
        <taxon>Cytophagia</taxon>
        <taxon>Cytophagales</taxon>
        <taxon>Cyclobacteriaceae</taxon>
        <taxon>Cyclobacterium</taxon>
    </lineage>
</organism>
<comment type="pathway">
    <text evidence="4">Amino-acid biosynthesis; L-proline biosynthesis; L-proline from L-glutamate 5-semialdehyde: step 1/1.</text>
</comment>
<evidence type="ECO:0000256" key="1">
    <source>
        <dbReference type="ARBA" id="ARBA00005525"/>
    </source>
</evidence>
<evidence type="ECO:0000313" key="10">
    <source>
        <dbReference type="EMBL" id="EPR68356.1"/>
    </source>
</evidence>
<dbReference type="GO" id="GO:0005737">
    <property type="term" value="C:cytoplasm"/>
    <property type="evidence" value="ECO:0007669"/>
    <property type="project" value="UniProtKB-SubCell"/>
</dbReference>
<evidence type="ECO:0000259" key="8">
    <source>
        <dbReference type="Pfam" id="PF12146"/>
    </source>
</evidence>
<feature type="domain" description="Pyrroline-5-carboxylate reductase dimerisation" evidence="9">
    <location>
        <begin position="163"/>
        <end position="264"/>
    </location>
</feature>
<dbReference type="GO" id="GO:0004735">
    <property type="term" value="F:pyrroline-5-carboxylate reductase activity"/>
    <property type="evidence" value="ECO:0007669"/>
    <property type="project" value="UniProtKB-UniRule"/>
</dbReference>
<comment type="catalytic activity">
    <reaction evidence="4">
        <text>L-proline + NADP(+) = (S)-1-pyrroline-5-carboxylate + NADPH + 2 H(+)</text>
        <dbReference type="Rhea" id="RHEA:14109"/>
        <dbReference type="ChEBI" id="CHEBI:15378"/>
        <dbReference type="ChEBI" id="CHEBI:17388"/>
        <dbReference type="ChEBI" id="CHEBI:57783"/>
        <dbReference type="ChEBI" id="CHEBI:58349"/>
        <dbReference type="ChEBI" id="CHEBI:60039"/>
        <dbReference type="EC" id="1.5.1.2"/>
    </reaction>
</comment>
<dbReference type="SUPFAM" id="SSF53474">
    <property type="entry name" value="alpha/beta-Hydrolases"/>
    <property type="match status" value="1"/>
</dbReference>
<evidence type="ECO:0000256" key="2">
    <source>
        <dbReference type="ARBA" id="ARBA00022857"/>
    </source>
</evidence>
<comment type="catalytic activity">
    <reaction evidence="4">
        <text>L-proline + NAD(+) = (S)-1-pyrroline-5-carboxylate + NADH + 2 H(+)</text>
        <dbReference type="Rhea" id="RHEA:14105"/>
        <dbReference type="ChEBI" id="CHEBI:15378"/>
        <dbReference type="ChEBI" id="CHEBI:17388"/>
        <dbReference type="ChEBI" id="CHEBI:57540"/>
        <dbReference type="ChEBI" id="CHEBI:57945"/>
        <dbReference type="ChEBI" id="CHEBI:60039"/>
        <dbReference type="EC" id="1.5.1.2"/>
    </reaction>
</comment>
<dbReference type="EC" id="1.5.1.2" evidence="4 5"/>
<evidence type="ECO:0000259" key="7">
    <source>
        <dbReference type="Pfam" id="PF03807"/>
    </source>
</evidence>
<dbReference type="Proteomes" id="UP000014974">
    <property type="component" value="Unassembled WGS sequence"/>
</dbReference>
<dbReference type="InterPro" id="IPR000304">
    <property type="entry name" value="Pyrroline-COOH_reductase"/>
</dbReference>
<protein>
    <recommendedName>
        <fullName evidence="4 5">Pyrroline-5-carboxylate reductase</fullName>
        <shortName evidence="4">P5C reductase</shortName>
        <shortName evidence="4">P5CR</shortName>
        <ecNumber evidence="4 5">1.5.1.2</ecNumber>
    </recommendedName>
    <alternativeName>
        <fullName evidence="4">PCA reductase</fullName>
    </alternativeName>
</protein>
<keyword evidence="4" id="KW-0641">Proline biosynthesis</keyword>